<name>A0ABM9MN42_9LACO</name>
<accession>A0ABM9MN42</accession>
<keyword evidence="6 9" id="KW-0648">Protein biosynthesis</keyword>
<organism evidence="11 12">
    <name type="scientific">Fructobacillus fructosus</name>
    <dbReference type="NCBI Taxonomy" id="1631"/>
    <lineage>
        <taxon>Bacteria</taxon>
        <taxon>Bacillati</taxon>
        <taxon>Bacillota</taxon>
        <taxon>Bacilli</taxon>
        <taxon>Lactobacillales</taxon>
        <taxon>Lactobacillaceae</taxon>
        <taxon>Fructobacillus</taxon>
    </lineage>
</organism>
<feature type="domain" description="Aminoacyl-transfer RNA synthetases class-II family profile" evidence="10">
    <location>
        <begin position="1"/>
        <end position="347"/>
    </location>
</feature>
<dbReference type="SUPFAM" id="SSF52954">
    <property type="entry name" value="Class II aaRS ABD-related"/>
    <property type="match status" value="1"/>
</dbReference>
<dbReference type="InterPro" id="IPR015807">
    <property type="entry name" value="His-tRNA-ligase"/>
</dbReference>
<evidence type="ECO:0000256" key="5">
    <source>
        <dbReference type="ARBA" id="ARBA00022840"/>
    </source>
</evidence>
<dbReference type="Pfam" id="PF03129">
    <property type="entry name" value="HGTP_anticodon"/>
    <property type="match status" value="1"/>
</dbReference>
<dbReference type="CDD" id="cd00773">
    <property type="entry name" value="HisRS-like_core"/>
    <property type="match status" value="1"/>
</dbReference>
<keyword evidence="2 9" id="KW-0963">Cytoplasm</keyword>
<evidence type="ECO:0000256" key="4">
    <source>
        <dbReference type="ARBA" id="ARBA00022741"/>
    </source>
</evidence>
<evidence type="ECO:0000256" key="1">
    <source>
        <dbReference type="ARBA" id="ARBA00008226"/>
    </source>
</evidence>
<keyword evidence="4 9" id="KW-0547">Nucleotide-binding</keyword>
<evidence type="ECO:0000256" key="6">
    <source>
        <dbReference type="ARBA" id="ARBA00022917"/>
    </source>
</evidence>
<dbReference type="EC" id="6.1.1.21" evidence="9"/>
<dbReference type="CDD" id="cd00859">
    <property type="entry name" value="HisRS_anticodon"/>
    <property type="match status" value="1"/>
</dbReference>
<dbReference type="PIRSF" id="PIRSF001549">
    <property type="entry name" value="His-tRNA_synth"/>
    <property type="match status" value="1"/>
</dbReference>
<comment type="subcellular location">
    <subcellularLocation>
        <location evidence="9">Cytoplasm</location>
    </subcellularLocation>
</comment>
<dbReference type="HAMAP" id="MF_00127">
    <property type="entry name" value="His_tRNA_synth"/>
    <property type="match status" value="1"/>
</dbReference>
<comment type="similarity">
    <text evidence="1 9">Belongs to the class-II aminoacyl-tRNA synthetase family.</text>
</comment>
<dbReference type="Gene3D" id="3.40.50.800">
    <property type="entry name" value="Anticodon-binding domain"/>
    <property type="match status" value="1"/>
</dbReference>
<dbReference type="Pfam" id="PF13393">
    <property type="entry name" value="tRNA-synt_His"/>
    <property type="match status" value="1"/>
</dbReference>
<keyword evidence="3 9" id="KW-0436">Ligase</keyword>
<reference evidence="11 12" key="1">
    <citation type="submission" date="2023-10" db="EMBL/GenBank/DDBJ databases">
        <authorList>
            <person name="Botero Cardona J."/>
        </authorList>
    </citation>
    <scope>NUCLEOTIDE SEQUENCE [LARGE SCALE GENOMIC DNA]</scope>
    <source>
        <strain evidence="11 12">R-54839</strain>
    </source>
</reference>
<dbReference type="PROSITE" id="PS50862">
    <property type="entry name" value="AA_TRNA_LIGASE_II"/>
    <property type="match status" value="1"/>
</dbReference>
<keyword evidence="5 9" id="KW-0067">ATP-binding</keyword>
<evidence type="ECO:0000256" key="8">
    <source>
        <dbReference type="ARBA" id="ARBA00047639"/>
    </source>
</evidence>
<keyword evidence="7 9" id="KW-0030">Aminoacyl-tRNA synthetase</keyword>
<gene>
    <name evidence="9" type="primary">hisS</name>
    <name evidence="11" type="ORF">R54839_PPFHFPJH_00291</name>
</gene>
<evidence type="ECO:0000256" key="7">
    <source>
        <dbReference type="ARBA" id="ARBA00023146"/>
    </source>
</evidence>
<comment type="catalytic activity">
    <reaction evidence="8 9">
        <text>tRNA(His) + L-histidine + ATP = L-histidyl-tRNA(His) + AMP + diphosphate + H(+)</text>
        <dbReference type="Rhea" id="RHEA:17313"/>
        <dbReference type="Rhea" id="RHEA-COMP:9665"/>
        <dbReference type="Rhea" id="RHEA-COMP:9689"/>
        <dbReference type="ChEBI" id="CHEBI:15378"/>
        <dbReference type="ChEBI" id="CHEBI:30616"/>
        <dbReference type="ChEBI" id="CHEBI:33019"/>
        <dbReference type="ChEBI" id="CHEBI:57595"/>
        <dbReference type="ChEBI" id="CHEBI:78442"/>
        <dbReference type="ChEBI" id="CHEBI:78527"/>
        <dbReference type="ChEBI" id="CHEBI:456215"/>
        <dbReference type="EC" id="6.1.1.21"/>
    </reaction>
</comment>
<comment type="caution">
    <text evidence="11">The sequence shown here is derived from an EMBL/GenBank/DDBJ whole genome shotgun (WGS) entry which is preliminary data.</text>
</comment>
<evidence type="ECO:0000256" key="9">
    <source>
        <dbReference type="HAMAP-Rule" id="MF_00127"/>
    </source>
</evidence>
<sequence>MEATQRRRLADMAKATFQKPKGTADLYGQNVLAWQKIEQQARLIFSRYGYGEIRTPIFESFDLFSRSAGDTSDVVTKEMYDFFDKGDRHMALRPEGTAGVVRAFVENKLFGPEHEKPYKTFYMGPMFRYERPQAGRFRQFHQIGVEAFGSTEPSLDAEVITMVVKFLDSLGLKDLKVALNTLGDQESRAAYRQALIDYLKPHEAELSKDSQVRLEKNPLRVLDSKDKNDQVIVQGAPTIFDYLSEESKAHFEAVKGFLNDLGIQYEIDPAMVRGLDYYNNTIFEVMTTDPDLKGAATIAGGGRYSGLVEEFGGPETPGIGFGLGVERLIALLTAQNQLNLKASGLDFYLAHIGDASQALTLELATKLRDLGFSADLDFSGRSVKAQFKTANRRQARFVITIGDEEVATKQVKVKDMVTGKQAAMDLSKMDEQIEDVMAELVAEEAE</sequence>
<dbReference type="Proteomes" id="UP001314261">
    <property type="component" value="Unassembled WGS sequence"/>
</dbReference>
<dbReference type="SUPFAM" id="SSF55681">
    <property type="entry name" value="Class II aaRS and biotin synthetases"/>
    <property type="match status" value="1"/>
</dbReference>
<dbReference type="Gene3D" id="3.30.930.10">
    <property type="entry name" value="Bira Bifunctional Protein, Domain 2"/>
    <property type="match status" value="1"/>
</dbReference>
<dbReference type="InterPro" id="IPR041715">
    <property type="entry name" value="HisRS-like_core"/>
</dbReference>
<evidence type="ECO:0000313" key="11">
    <source>
        <dbReference type="EMBL" id="CAK1228011.1"/>
    </source>
</evidence>
<dbReference type="NCBIfam" id="TIGR00442">
    <property type="entry name" value="hisS"/>
    <property type="match status" value="1"/>
</dbReference>
<comment type="subunit">
    <text evidence="9">Homodimer.</text>
</comment>
<dbReference type="InterPro" id="IPR036621">
    <property type="entry name" value="Anticodon-bd_dom_sf"/>
</dbReference>
<evidence type="ECO:0000256" key="3">
    <source>
        <dbReference type="ARBA" id="ARBA00022598"/>
    </source>
</evidence>
<dbReference type="GO" id="GO:0004821">
    <property type="term" value="F:histidine-tRNA ligase activity"/>
    <property type="evidence" value="ECO:0007669"/>
    <property type="project" value="UniProtKB-EC"/>
</dbReference>
<evidence type="ECO:0000259" key="10">
    <source>
        <dbReference type="PROSITE" id="PS50862"/>
    </source>
</evidence>
<dbReference type="InterPro" id="IPR045864">
    <property type="entry name" value="aa-tRNA-synth_II/BPL/LPL"/>
</dbReference>
<dbReference type="InterPro" id="IPR004154">
    <property type="entry name" value="Anticodon-bd"/>
</dbReference>
<keyword evidence="12" id="KW-1185">Reference proteome</keyword>
<dbReference type="EMBL" id="CAUZLR010000001">
    <property type="protein sequence ID" value="CAK1228011.1"/>
    <property type="molecule type" value="Genomic_DNA"/>
</dbReference>
<dbReference type="PANTHER" id="PTHR43707:SF1">
    <property type="entry name" value="HISTIDINE--TRNA LIGASE, MITOCHONDRIAL-RELATED"/>
    <property type="match status" value="1"/>
</dbReference>
<evidence type="ECO:0000313" key="12">
    <source>
        <dbReference type="Proteomes" id="UP001314261"/>
    </source>
</evidence>
<dbReference type="InterPro" id="IPR033656">
    <property type="entry name" value="HisRS_anticodon"/>
</dbReference>
<dbReference type="InterPro" id="IPR004516">
    <property type="entry name" value="HisRS/HisZ"/>
</dbReference>
<dbReference type="PANTHER" id="PTHR43707">
    <property type="entry name" value="HISTIDYL-TRNA SYNTHETASE"/>
    <property type="match status" value="1"/>
</dbReference>
<proteinExistence type="inferred from homology"/>
<dbReference type="InterPro" id="IPR006195">
    <property type="entry name" value="aa-tRNA-synth_II"/>
</dbReference>
<protein>
    <recommendedName>
        <fullName evidence="9">Histidine--tRNA ligase</fullName>
        <ecNumber evidence="9">6.1.1.21</ecNumber>
    </recommendedName>
    <alternativeName>
        <fullName evidence="9">Histidyl-tRNA synthetase</fullName>
        <shortName evidence="9">HisRS</shortName>
    </alternativeName>
</protein>
<evidence type="ECO:0000256" key="2">
    <source>
        <dbReference type="ARBA" id="ARBA00022490"/>
    </source>
</evidence>